<dbReference type="Gene3D" id="3.40.50.1010">
    <property type="entry name" value="5'-nuclease"/>
    <property type="match status" value="1"/>
</dbReference>
<evidence type="ECO:0000313" key="5">
    <source>
        <dbReference type="Proteomes" id="UP000807716"/>
    </source>
</evidence>
<organism evidence="4 5">
    <name type="scientific">Actinomortierella ambigua</name>
    <dbReference type="NCBI Taxonomy" id="1343610"/>
    <lineage>
        <taxon>Eukaryota</taxon>
        <taxon>Fungi</taxon>
        <taxon>Fungi incertae sedis</taxon>
        <taxon>Mucoromycota</taxon>
        <taxon>Mortierellomycotina</taxon>
        <taxon>Mortierellomycetes</taxon>
        <taxon>Mortierellales</taxon>
        <taxon>Mortierellaceae</taxon>
        <taxon>Actinomortierella</taxon>
    </lineage>
</organism>
<dbReference type="Proteomes" id="UP000807716">
    <property type="component" value="Unassembled WGS sequence"/>
</dbReference>
<accession>A0A9P6PQD0</accession>
<gene>
    <name evidence="4" type="ORF">DFQ27_008514</name>
</gene>
<evidence type="ECO:0000256" key="2">
    <source>
        <dbReference type="SAM" id="MobiDB-lite"/>
    </source>
</evidence>
<evidence type="ECO:0000256" key="1">
    <source>
        <dbReference type="ARBA" id="ARBA00007398"/>
    </source>
</evidence>
<dbReference type="InterPro" id="IPR039436">
    <property type="entry name" value="Asteroid_dom"/>
</dbReference>
<feature type="compositionally biased region" description="Acidic residues" evidence="2">
    <location>
        <begin position="468"/>
        <end position="480"/>
    </location>
</feature>
<dbReference type="OrthoDB" id="25987at2759"/>
<evidence type="ECO:0000259" key="3">
    <source>
        <dbReference type="Pfam" id="PF12813"/>
    </source>
</evidence>
<feature type="region of interest" description="Disordered" evidence="2">
    <location>
        <begin position="784"/>
        <end position="858"/>
    </location>
</feature>
<dbReference type="InterPro" id="IPR026832">
    <property type="entry name" value="Asteroid"/>
</dbReference>
<protein>
    <recommendedName>
        <fullName evidence="3">Asteroid domain-containing protein</fullName>
    </recommendedName>
</protein>
<proteinExistence type="inferred from homology"/>
<dbReference type="EMBL" id="JAAAJB010000718">
    <property type="protein sequence ID" value="KAG0251804.1"/>
    <property type="molecule type" value="Genomic_DNA"/>
</dbReference>
<comment type="similarity">
    <text evidence="1">Belongs to the asteroid family.</text>
</comment>
<feature type="compositionally biased region" description="Low complexity" evidence="2">
    <location>
        <begin position="842"/>
        <end position="852"/>
    </location>
</feature>
<name>A0A9P6PQD0_9FUNG</name>
<keyword evidence="5" id="KW-1185">Reference proteome</keyword>
<dbReference type="SUPFAM" id="SSF88723">
    <property type="entry name" value="PIN domain-like"/>
    <property type="match status" value="1"/>
</dbReference>
<reference evidence="4" key="1">
    <citation type="journal article" date="2020" name="Fungal Divers.">
        <title>Resolving the Mortierellaceae phylogeny through synthesis of multi-gene phylogenetics and phylogenomics.</title>
        <authorList>
            <person name="Vandepol N."/>
            <person name="Liber J."/>
            <person name="Desiro A."/>
            <person name="Na H."/>
            <person name="Kennedy M."/>
            <person name="Barry K."/>
            <person name="Grigoriev I.V."/>
            <person name="Miller A.N."/>
            <person name="O'Donnell K."/>
            <person name="Stajich J.E."/>
            <person name="Bonito G."/>
        </authorList>
    </citation>
    <scope>NUCLEOTIDE SEQUENCE</scope>
    <source>
        <strain evidence="4">BC1065</strain>
    </source>
</reference>
<dbReference type="Pfam" id="PF12813">
    <property type="entry name" value="XPG_I_2"/>
    <property type="match status" value="1"/>
</dbReference>
<sequence>MGVLGLYTFVQSKLGQRKTWTSASRKTAPDPSAVAPSTRYLVLDGNAYIHHIYCGQYEWTYGGQYSAFVNYLIGNIQAIQAVGFTPIFLFDGPLPLQKLQTRLARDTEKISRIGRVLSDIEHKSLGGVSMTCSLSSSSSASSSPNPYVTNGASNIRTAHFLIPPLVLDITLQTLRDLKVELCVCDGEADGLVAQLTREKSLEDGVIEAYALSKDSDYFIYDTGLAPKGGYIPLDTFIVTRDSTTGEISISASVYTQESVANHLGIVAECLPLFASLAGNDYVRPETFERQIAHALEASTGQKLSKSSNIHQTRIRATAAFLRAFGAGKDTHDKDERLHGKQLIHHILHEIFDERRHLYPKETAEESAELRQAILDSMDQYSPSDQPIDISSSSLSGLGGSVQMREAFRTGQFSFKLMDVVSNGMFWCTPFLEDTGRESAWLVSRELRRWVYGILGQSLASLPATTTTDDAEGDDHLDEESGGGGGGGQPSRHDPQRMKEVIEYVRRGDHLSSEIVSVVSRAELGQLLQAGSAPHDMDVDADSSQEALLPSAMSVEDRTTLFLRVLGADTPRVRKLSRHCMVLAATLRYLVTSLAHSKTRSANAPMANYEVIAFVASALLTLEKYPLLSPKSWTDAADDDVTAATATTSTPSAFEGAHMVKGLQGHSDEPPPITKRSLHLSIQFQHVLGSVTLLANVLHLDEILPPLSGLFDGLLFQQILALARGGSSVEQKMTLPSTIEAYVDTLLAVEEGFVDVGDIDVVVVFRSPLQQQQQQQKRIHMYGKQVDKPSVQGSLPSSSSSAATAGGGPSKNSKKGGGVKKSSGSGATKKRAQASQGSRRGIGASSNGQDQNQGSGGGANMFNVLALGCEF</sequence>
<feature type="domain" description="Asteroid" evidence="3">
    <location>
        <begin position="170"/>
        <end position="302"/>
    </location>
</feature>
<feature type="region of interest" description="Disordered" evidence="2">
    <location>
        <begin position="462"/>
        <end position="495"/>
    </location>
</feature>
<dbReference type="PANTHER" id="PTHR15665">
    <property type="entry name" value="ASTEROID PROTEIN"/>
    <property type="match status" value="1"/>
</dbReference>
<evidence type="ECO:0000313" key="4">
    <source>
        <dbReference type="EMBL" id="KAG0251804.1"/>
    </source>
</evidence>
<feature type="compositionally biased region" description="Low complexity" evidence="2">
    <location>
        <begin position="788"/>
        <end position="803"/>
    </location>
</feature>
<dbReference type="AlphaFoldDB" id="A0A9P6PQD0"/>
<dbReference type="PANTHER" id="PTHR15665:SF1">
    <property type="entry name" value="PROTEIN ASTEROID HOMOLOG 1"/>
    <property type="match status" value="1"/>
</dbReference>
<comment type="caution">
    <text evidence="4">The sequence shown here is derived from an EMBL/GenBank/DDBJ whole genome shotgun (WGS) entry which is preliminary data.</text>
</comment>
<dbReference type="InterPro" id="IPR029060">
    <property type="entry name" value="PIN-like_dom_sf"/>
</dbReference>